<evidence type="ECO:0000256" key="1">
    <source>
        <dbReference type="PIRSR" id="PIRSR613078-1"/>
    </source>
</evidence>
<dbReference type="PANTHER" id="PTHR48100:SF1">
    <property type="entry name" value="HISTIDINE PHOSPHATASE FAMILY PROTEIN-RELATED"/>
    <property type="match status" value="1"/>
</dbReference>
<dbReference type="InterPro" id="IPR029033">
    <property type="entry name" value="His_PPase_superfam"/>
</dbReference>
<dbReference type="OrthoDB" id="9781415at2"/>
<feature type="region of interest" description="Disordered" evidence="3">
    <location>
        <begin position="120"/>
        <end position="143"/>
    </location>
</feature>
<feature type="active site" description="Proton donor/acceptor" evidence="1">
    <location>
        <position position="268"/>
    </location>
</feature>
<dbReference type="Pfam" id="PF00300">
    <property type="entry name" value="His_Phos_1"/>
    <property type="match status" value="1"/>
</dbReference>
<evidence type="ECO:0000313" key="5">
    <source>
        <dbReference type="Proteomes" id="UP000006377"/>
    </source>
</evidence>
<evidence type="ECO:0000256" key="2">
    <source>
        <dbReference type="PIRSR" id="PIRSR613078-2"/>
    </source>
</evidence>
<dbReference type="GO" id="GO:0005737">
    <property type="term" value="C:cytoplasm"/>
    <property type="evidence" value="ECO:0007669"/>
    <property type="project" value="TreeGrafter"/>
</dbReference>
<dbReference type="InterPro" id="IPR013078">
    <property type="entry name" value="His_Pase_superF_clade-1"/>
</dbReference>
<dbReference type="STRING" id="402881.Plav_0327"/>
<accession>A7HPW7</accession>
<evidence type="ECO:0000256" key="3">
    <source>
        <dbReference type="SAM" id="MobiDB-lite"/>
    </source>
</evidence>
<gene>
    <name evidence="4" type="ordered locus">Plav_0327</name>
</gene>
<dbReference type="eggNOG" id="COG0406">
    <property type="taxonomic scope" value="Bacteria"/>
</dbReference>
<dbReference type="PANTHER" id="PTHR48100">
    <property type="entry name" value="BROAD-SPECIFICITY PHOSPHATASE YOR283W-RELATED"/>
    <property type="match status" value="1"/>
</dbReference>
<name>A7HPW7_PARL1</name>
<dbReference type="SMART" id="SM00855">
    <property type="entry name" value="PGAM"/>
    <property type="match status" value="1"/>
</dbReference>
<proteinExistence type="predicted"/>
<evidence type="ECO:0000313" key="4">
    <source>
        <dbReference type="EMBL" id="ABS61950.1"/>
    </source>
</evidence>
<dbReference type="AlphaFoldDB" id="A7HPW7"/>
<dbReference type="GO" id="GO:0016791">
    <property type="term" value="F:phosphatase activity"/>
    <property type="evidence" value="ECO:0007669"/>
    <property type="project" value="TreeGrafter"/>
</dbReference>
<reference evidence="4 5" key="1">
    <citation type="journal article" date="2011" name="Stand. Genomic Sci.">
        <title>Complete genome sequence of Parvibaculum lavamentivorans type strain (DS-1(T)).</title>
        <authorList>
            <person name="Schleheck D."/>
            <person name="Weiss M."/>
            <person name="Pitluck S."/>
            <person name="Bruce D."/>
            <person name="Land M.L."/>
            <person name="Han S."/>
            <person name="Saunders E."/>
            <person name="Tapia R."/>
            <person name="Detter C."/>
            <person name="Brettin T."/>
            <person name="Han J."/>
            <person name="Woyke T."/>
            <person name="Goodwin L."/>
            <person name="Pennacchio L."/>
            <person name="Nolan M."/>
            <person name="Cook A.M."/>
            <person name="Kjelleberg S."/>
            <person name="Thomas T."/>
        </authorList>
    </citation>
    <scope>NUCLEOTIDE SEQUENCE [LARGE SCALE GENOMIC DNA]</scope>
    <source>
        <strain evidence="5">DS-1 / DSM 13023 / NCIMB 13966</strain>
    </source>
</reference>
<keyword evidence="5" id="KW-1185">Reference proteome</keyword>
<dbReference type="Gene3D" id="3.40.50.1240">
    <property type="entry name" value="Phosphoglycerate mutase-like"/>
    <property type="match status" value="1"/>
</dbReference>
<sequence>MRPPTGCLPVLLSASAVAFGDNTSKRPVECSRSVSCISRTPFCQTAIRRTSGVRGVVEPPVSNATSAVPPVVVWKVLYPWKPLTAAMPTVIGIKAAAHPLRRREAAVAITREGSGLPLVRYPSAPPARTVSESSQVPTHPRIETPRLNRMSNSVQPAVGTYRSRSTATPVMLNLDLLCYDYLYVLNEKVILLARHGTTHWTQEGLYNSHTDVPLIPAGRDEILRAAHTVIGRNVKNILCSPLRRTRESAAIFSDTLGVAVETDERLRELNFGLFEGQTRRDLSAPPFADEFFRWTDETVPYSPPGVESFSTAKERIVDFIRDTIEIPGPTLVVSHGVILRILLCVCVLGIEPHHFRRLQIDVGSISEIRLDRSRLQLWTLNTTTPRDLT</sequence>
<dbReference type="SUPFAM" id="SSF53254">
    <property type="entry name" value="Phosphoglycerate mutase-like"/>
    <property type="match status" value="1"/>
</dbReference>
<organism evidence="4 5">
    <name type="scientific">Parvibaculum lavamentivorans (strain DS-1 / DSM 13023 / NCIMB 13966)</name>
    <dbReference type="NCBI Taxonomy" id="402881"/>
    <lineage>
        <taxon>Bacteria</taxon>
        <taxon>Pseudomonadati</taxon>
        <taxon>Pseudomonadota</taxon>
        <taxon>Alphaproteobacteria</taxon>
        <taxon>Hyphomicrobiales</taxon>
        <taxon>Parvibaculaceae</taxon>
        <taxon>Parvibaculum</taxon>
    </lineage>
</organism>
<dbReference type="EMBL" id="CP000774">
    <property type="protein sequence ID" value="ABS61950.1"/>
    <property type="molecule type" value="Genomic_DNA"/>
</dbReference>
<feature type="active site" description="Tele-phosphohistidine intermediate" evidence="1">
    <location>
        <position position="195"/>
    </location>
</feature>
<dbReference type="InterPro" id="IPR050275">
    <property type="entry name" value="PGM_Phosphatase"/>
</dbReference>
<dbReference type="CDD" id="cd07067">
    <property type="entry name" value="HP_PGM_like"/>
    <property type="match status" value="1"/>
</dbReference>
<dbReference type="HOGENOM" id="CLU_709495_0_0_5"/>
<dbReference type="KEGG" id="pla:Plav_0327"/>
<protein>
    <submittedName>
        <fullName evidence="4">Phosphoglycerate mutase</fullName>
    </submittedName>
</protein>
<dbReference type="Proteomes" id="UP000006377">
    <property type="component" value="Chromosome"/>
</dbReference>
<feature type="binding site" evidence="2">
    <location>
        <position position="244"/>
    </location>
    <ligand>
        <name>substrate</name>
    </ligand>
</feature>